<comment type="caution">
    <text evidence="2">The sequence shown here is derived from an EMBL/GenBank/DDBJ whole genome shotgun (WGS) entry which is preliminary data.</text>
</comment>
<accession>A0A1J5QG36</accession>
<keyword evidence="1" id="KW-0472">Membrane</keyword>
<sequence>MASIPIYPPSARALLRGIVVGALGAGAFNLIVALTVVHDGIAPAYGAAIAAALALAWAGHALFERTHTAEAIL</sequence>
<dbReference type="EMBL" id="MLJW01001301">
    <property type="protein sequence ID" value="OIQ78964.1"/>
    <property type="molecule type" value="Genomic_DNA"/>
</dbReference>
<protein>
    <submittedName>
        <fullName evidence="2">Uncharacterized protein</fullName>
    </submittedName>
</protein>
<evidence type="ECO:0000256" key="1">
    <source>
        <dbReference type="SAM" id="Phobius"/>
    </source>
</evidence>
<organism evidence="2">
    <name type="scientific">mine drainage metagenome</name>
    <dbReference type="NCBI Taxonomy" id="410659"/>
    <lineage>
        <taxon>unclassified sequences</taxon>
        <taxon>metagenomes</taxon>
        <taxon>ecological metagenomes</taxon>
    </lineage>
</organism>
<name>A0A1J5QG36_9ZZZZ</name>
<proteinExistence type="predicted"/>
<gene>
    <name evidence="2" type="ORF">GALL_393170</name>
</gene>
<feature type="transmembrane region" description="Helical" evidence="1">
    <location>
        <begin position="42"/>
        <end position="63"/>
    </location>
</feature>
<feature type="transmembrane region" description="Helical" evidence="1">
    <location>
        <begin position="13"/>
        <end position="36"/>
    </location>
</feature>
<keyword evidence="1" id="KW-1133">Transmembrane helix</keyword>
<reference evidence="2" key="1">
    <citation type="submission" date="2016-10" db="EMBL/GenBank/DDBJ databases">
        <title>Sequence of Gallionella enrichment culture.</title>
        <authorList>
            <person name="Poehlein A."/>
            <person name="Muehling M."/>
            <person name="Daniel R."/>
        </authorList>
    </citation>
    <scope>NUCLEOTIDE SEQUENCE</scope>
</reference>
<keyword evidence="1" id="KW-0812">Transmembrane</keyword>
<evidence type="ECO:0000313" key="2">
    <source>
        <dbReference type="EMBL" id="OIQ78964.1"/>
    </source>
</evidence>
<dbReference type="AlphaFoldDB" id="A0A1J5QG36"/>